<accession>A0A0F8ZJ47</accession>
<dbReference type="AlphaFoldDB" id="A0A0F8ZJ47"/>
<sequence>MKMLANNVLVDPEPWTTIKIGLIVIPDGEKNKFCKGVVREVGPGLWMANGTQCKIEVDVDDHVLYYKAAAVAIAVGGKEMHIIQEREIISILEEGDFGTFDKNSEGEEDATN</sequence>
<dbReference type="EMBL" id="LAZR01047605">
    <property type="protein sequence ID" value="KKK93838.1"/>
    <property type="molecule type" value="Genomic_DNA"/>
</dbReference>
<proteinExistence type="predicted"/>
<dbReference type="PRINTS" id="PR00297">
    <property type="entry name" value="CHAPERONIN10"/>
</dbReference>
<dbReference type="InterPro" id="IPR020818">
    <property type="entry name" value="Chaperonin_GroES"/>
</dbReference>
<reference evidence="2" key="1">
    <citation type="journal article" date="2015" name="Nature">
        <title>Complex archaea that bridge the gap between prokaryotes and eukaryotes.</title>
        <authorList>
            <person name="Spang A."/>
            <person name="Saw J.H."/>
            <person name="Jorgensen S.L."/>
            <person name="Zaremba-Niedzwiedzka K."/>
            <person name="Martijn J."/>
            <person name="Lind A.E."/>
            <person name="van Eijk R."/>
            <person name="Schleper C."/>
            <person name="Guy L."/>
            <person name="Ettema T.J."/>
        </authorList>
    </citation>
    <scope>NUCLEOTIDE SEQUENCE</scope>
</reference>
<dbReference type="Pfam" id="PF00166">
    <property type="entry name" value="Cpn10"/>
    <property type="match status" value="1"/>
</dbReference>
<dbReference type="GO" id="GO:0005524">
    <property type="term" value="F:ATP binding"/>
    <property type="evidence" value="ECO:0007669"/>
    <property type="project" value="InterPro"/>
</dbReference>
<organism evidence="2">
    <name type="scientific">marine sediment metagenome</name>
    <dbReference type="NCBI Taxonomy" id="412755"/>
    <lineage>
        <taxon>unclassified sequences</taxon>
        <taxon>metagenomes</taxon>
        <taxon>ecological metagenomes</taxon>
    </lineage>
</organism>
<protein>
    <recommendedName>
        <fullName evidence="3">10 kDa chaperonin</fullName>
    </recommendedName>
</protein>
<gene>
    <name evidence="2" type="ORF">LCGC14_2688880</name>
</gene>
<dbReference type="CDD" id="cd00320">
    <property type="entry name" value="cpn10"/>
    <property type="match status" value="1"/>
</dbReference>
<evidence type="ECO:0000313" key="2">
    <source>
        <dbReference type="EMBL" id="KKK93838.1"/>
    </source>
</evidence>
<dbReference type="Gene3D" id="2.30.33.40">
    <property type="entry name" value="GroES chaperonin"/>
    <property type="match status" value="1"/>
</dbReference>
<dbReference type="SMART" id="SM00883">
    <property type="entry name" value="Cpn10"/>
    <property type="match status" value="1"/>
</dbReference>
<dbReference type="GO" id="GO:0044183">
    <property type="term" value="F:protein folding chaperone"/>
    <property type="evidence" value="ECO:0007669"/>
    <property type="project" value="InterPro"/>
</dbReference>
<keyword evidence="1" id="KW-0143">Chaperone</keyword>
<dbReference type="InterPro" id="IPR037124">
    <property type="entry name" value="Chaperonin_GroES_sf"/>
</dbReference>
<dbReference type="InterPro" id="IPR011032">
    <property type="entry name" value="GroES-like_sf"/>
</dbReference>
<comment type="caution">
    <text evidence="2">The sequence shown here is derived from an EMBL/GenBank/DDBJ whole genome shotgun (WGS) entry which is preliminary data.</text>
</comment>
<dbReference type="SUPFAM" id="SSF50129">
    <property type="entry name" value="GroES-like"/>
    <property type="match status" value="1"/>
</dbReference>
<evidence type="ECO:0008006" key="3">
    <source>
        <dbReference type="Google" id="ProtNLM"/>
    </source>
</evidence>
<name>A0A0F8ZJ47_9ZZZZ</name>
<evidence type="ECO:0000256" key="1">
    <source>
        <dbReference type="ARBA" id="ARBA00023186"/>
    </source>
</evidence>